<dbReference type="EMBL" id="JBHSBN010000011">
    <property type="protein sequence ID" value="MFC4107768.1"/>
    <property type="molecule type" value="Genomic_DNA"/>
</dbReference>
<sequence>MSLPIPLTVRLSTTSTDMHIGAQVRDLTFGWTDPGGYASCRVSLDRPLSLQPAEIAYYGTLTVHDARNGTTVWEGRLEDPGRSAGRDGQVWDLAALGGKAHTQDRTLPLLYVDGGYSPWQRVDNATPGGQDGTSVDPGDAAGLRQALVLRFPQALAVSSGSRVVVRHSGAQAAGQKIARVSYTWDAGITSPNLTVQLVTRTDGNVGTGEVASTQTWTTAGGSASPTVVTNFPNNPSPTWRNTAEFWIQYAGGAGTVTADTWWASLYNVSLRTMLLTATGTEITTGYAAPTVLASEVVADLLGRVLTGFDGSTAIIATTSYGIDQLAYPDGVTPEKVLQDLLALEAGYTWRAWERTASGKFRFEWTPVPNTVRYEADVVDGYDSQGSADGLYNQVTVRGRDLSGRVLTLTRTATVPALDAAGLVRQGQVDLGDEVWSTAAAQRVGDAWLAARQYPPNAGRLRISGPVLDLTTHRYVMPWEIRPGLIRVRGILPRPDALNATSRDGVTVFRIVAAEYRASDAAATLDLDSPAPSVPQALADLARAVSNPRR</sequence>
<reference evidence="2" key="1">
    <citation type="journal article" date="2019" name="Int. J. Syst. Evol. Microbiol.">
        <title>The Global Catalogue of Microorganisms (GCM) 10K type strain sequencing project: providing services to taxonomists for standard genome sequencing and annotation.</title>
        <authorList>
            <consortium name="The Broad Institute Genomics Platform"/>
            <consortium name="The Broad Institute Genome Sequencing Center for Infectious Disease"/>
            <person name="Wu L."/>
            <person name="Ma J."/>
        </authorList>
    </citation>
    <scope>NUCLEOTIDE SEQUENCE [LARGE SCALE GENOMIC DNA]</scope>
    <source>
        <strain evidence="2">2902at01</strain>
    </source>
</reference>
<organism evidence="1 2">
    <name type="scientific">Micromonospora zhanjiangensis</name>
    <dbReference type="NCBI Taxonomy" id="1522057"/>
    <lineage>
        <taxon>Bacteria</taxon>
        <taxon>Bacillati</taxon>
        <taxon>Actinomycetota</taxon>
        <taxon>Actinomycetes</taxon>
        <taxon>Micromonosporales</taxon>
        <taxon>Micromonosporaceae</taxon>
        <taxon>Micromonospora</taxon>
    </lineage>
</organism>
<proteinExistence type="predicted"/>
<gene>
    <name evidence="1" type="ORF">ACFOX0_17780</name>
</gene>
<evidence type="ECO:0008006" key="3">
    <source>
        <dbReference type="Google" id="ProtNLM"/>
    </source>
</evidence>
<dbReference type="Proteomes" id="UP001595868">
    <property type="component" value="Unassembled WGS sequence"/>
</dbReference>
<name>A0ABV8KNR1_9ACTN</name>
<evidence type="ECO:0000313" key="1">
    <source>
        <dbReference type="EMBL" id="MFC4107768.1"/>
    </source>
</evidence>
<evidence type="ECO:0000313" key="2">
    <source>
        <dbReference type="Proteomes" id="UP001595868"/>
    </source>
</evidence>
<accession>A0ABV8KNR1</accession>
<comment type="caution">
    <text evidence="1">The sequence shown here is derived from an EMBL/GenBank/DDBJ whole genome shotgun (WGS) entry which is preliminary data.</text>
</comment>
<dbReference type="RefSeq" id="WP_377547116.1">
    <property type="nucleotide sequence ID" value="NZ_JBHSBN010000011.1"/>
</dbReference>
<keyword evidence="2" id="KW-1185">Reference proteome</keyword>
<protein>
    <recommendedName>
        <fullName evidence="3">Minor tail protein</fullName>
    </recommendedName>
</protein>